<dbReference type="GO" id="GO:0003700">
    <property type="term" value="F:DNA-binding transcription factor activity"/>
    <property type="evidence" value="ECO:0007669"/>
    <property type="project" value="InterPro"/>
</dbReference>
<dbReference type="Proteomes" id="UP000294545">
    <property type="component" value="Unassembled WGS sequence"/>
</dbReference>
<protein>
    <submittedName>
        <fullName evidence="12">DNA-binding transcriptional MocR family regulator</fullName>
    </submittedName>
</protein>
<evidence type="ECO:0000256" key="3">
    <source>
        <dbReference type="ARBA" id="ARBA00007441"/>
    </source>
</evidence>
<comment type="similarity">
    <text evidence="3">Belongs to the class-I pyridoxal-phosphate-dependent aminotransferase family.</text>
</comment>
<dbReference type="PANTHER" id="PTHR46577">
    <property type="entry name" value="HTH-TYPE TRANSCRIPTIONAL REGULATORY PROTEIN GABR"/>
    <property type="match status" value="1"/>
</dbReference>
<evidence type="ECO:0000256" key="9">
    <source>
        <dbReference type="ARBA" id="ARBA00023125"/>
    </source>
</evidence>
<comment type="subunit">
    <text evidence="4">Homodimer.</text>
</comment>
<dbReference type="GO" id="GO:0030170">
    <property type="term" value="F:pyridoxal phosphate binding"/>
    <property type="evidence" value="ECO:0007669"/>
    <property type="project" value="InterPro"/>
</dbReference>
<keyword evidence="8" id="KW-0805">Transcription regulation</keyword>
<evidence type="ECO:0000256" key="8">
    <source>
        <dbReference type="ARBA" id="ARBA00023015"/>
    </source>
</evidence>
<keyword evidence="9 12" id="KW-0238">DNA-binding</keyword>
<keyword evidence="6" id="KW-0808">Transferase</keyword>
<dbReference type="GO" id="GO:0008483">
    <property type="term" value="F:transaminase activity"/>
    <property type="evidence" value="ECO:0007669"/>
    <property type="project" value="UniProtKB-KW"/>
</dbReference>
<sequence length="504" mass="57134">MRIVVERGKNKAVYLQIYEQIRQQILSGELIPGHQLPPERKLAESLGVNRTTVLNAYRELKAEGLIGSQIGKGTLVLSYPNGELSDNPILEEPVWDHTFSQYSNHFDPNMLKELLAIANRKDIISFATGIASPESGPLQIFKGIEAELMSQDSYHALLHSPTEGFSSFREAVCQLMYKRGVYCHFEETMILSGSQQGIDLVARALLDPGDIVIVEEPSFFPAIQVFKGLGARVMGVPMDEKGMRLDVLEQILQRYKPKLIYTIPNYQNPSGLEMVLERRKGLFELSQQYKVFIMEDDAYGALSYEGKPLPLIKSMDNEGYVIYLSTFSKIVYPGLRLGWMVAHKKVIQKCSALKQVIDIHPNSLSQWIIERFIRTGDLDQHIIQICKEYKQKRDAMYQALLKYAPYDLKWNNPKGGYYIWCKLPEGVLASKLVLKAAEYKVAFVPGSTFFTSGEGESYIRLNFTFASIVEIEEGISRLCKAIKEIKDSGDSQENNKYTEIKPIV</sequence>
<dbReference type="FunFam" id="3.40.640.10:FF:000053">
    <property type="entry name" value="Aminotransferase, class I"/>
    <property type="match status" value="1"/>
</dbReference>
<evidence type="ECO:0000259" key="11">
    <source>
        <dbReference type="PROSITE" id="PS50949"/>
    </source>
</evidence>
<keyword evidence="7" id="KW-0663">Pyridoxal phosphate</keyword>
<dbReference type="InterPro" id="IPR000524">
    <property type="entry name" value="Tscrpt_reg_HTH_GntR"/>
</dbReference>
<gene>
    <name evidence="12" type="ORF">EDC19_1744</name>
</gene>
<comment type="caution">
    <text evidence="12">The sequence shown here is derived from an EMBL/GenBank/DDBJ whole genome shotgun (WGS) entry which is preliminary data.</text>
</comment>
<dbReference type="PANTHER" id="PTHR46577:SF2">
    <property type="entry name" value="TRANSCRIPTIONAL REGULATORY PROTEIN"/>
    <property type="match status" value="1"/>
</dbReference>
<evidence type="ECO:0000256" key="10">
    <source>
        <dbReference type="ARBA" id="ARBA00023163"/>
    </source>
</evidence>
<dbReference type="InterPro" id="IPR051446">
    <property type="entry name" value="HTH_trans_reg/aminotransferase"/>
</dbReference>
<dbReference type="InterPro" id="IPR004839">
    <property type="entry name" value="Aminotransferase_I/II_large"/>
</dbReference>
<dbReference type="SUPFAM" id="SSF46785">
    <property type="entry name" value="Winged helix' DNA-binding domain"/>
    <property type="match status" value="1"/>
</dbReference>
<evidence type="ECO:0000256" key="5">
    <source>
        <dbReference type="ARBA" id="ARBA00022576"/>
    </source>
</evidence>
<accession>A0A4R1MJH9</accession>
<dbReference type="RefSeq" id="WP_132282462.1">
    <property type="nucleotide sequence ID" value="NZ_SMGQ01000013.1"/>
</dbReference>
<dbReference type="OrthoDB" id="9808770at2"/>
<keyword evidence="10" id="KW-0804">Transcription</keyword>
<name>A0A4R1MJH9_9FIRM</name>
<dbReference type="Gene3D" id="3.90.1150.10">
    <property type="entry name" value="Aspartate Aminotransferase, domain 1"/>
    <property type="match status" value="1"/>
</dbReference>
<evidence type="ECO:0000313" key="12">
    <source>
        <dbReference type="EMBL" id="TCK92595.1"/>
    </source>
</evidence>
<evidence type="ECO:0000256" key="7">
    <source>
        <dbReference type="ARBA" id="ARBA00022898"/>
    </source>
</evidence>
<dbReference type="CDD" id="cd00609">
    <property type="entry name" value="AAT_like"/>
    <property type="match status" value="1"/>
</dbReference>
<dbReference type="PRINTS" id="PR00035">
    <property type="entry name" value="HTHGNTR"/>
</dbReference>
<dbReference type="CDD" id="cd07377">
    <property type="entry name" value="WHTH_GntR"/>
    <property type="match status" value="1"/>
</dbReference>
<dbReference type="InterPro" id="IPR036390">
    <property type="entry name" value="WH_DNA-bd_sf"/>
</dbReference>
<dbReference type="SUPFAM" id="SSF53383">
    <property type="entry name" value="PLP-dependent transferases"/>
    <property type="match status" value="1"/>
</dbReference>
<evidence type="ECO:0000256" key="4">
    <source>
        <dbReference type="ARBA" id="ARBA00011738"/>
    </source>
</evidence>
<reference evidence="12 13" key="1">
    <citation type="submission" date="2019-03" db="EMBL/GenBank/DDBJ databases">
        <title>Genomic Encyclopedia of Type Strains, Phase IV (KMG-IV): sequencing the most valuable type-strain genomes for metagenomic binning, comparative biology and taxonomic classification.</title>
        <authorList>
            <person name="Goeker M."/>
        </authorList>
    </citation>
    <scope>NUCLEOTIDE SEQUENCE [LARGE SCALE GENOMIC DNA]</scope>
    <source>
        <strain evidence="12 13">DSM 24176</strain>
    </source>
</reference>
<evidence type="ECO:0000256" key="6">
    <source>
        <dbReference type="ARBA" id="ARBA00022679"/>
    </source>
</evidence>
<keyword evidence="5" id="KW-0032">Aminotransferase</keyword>
<comment type="cofactor">
    <cofactor evidence="1">
        <name>pyridoxal 5'-phosphate</name>
        <dbReference type="ChEBI" id="CHEBI:597326"/>
    </cofactor>
</comment>
<dbReference type="PROSITE" id="PS50949">
    <property type="entry name" value="HTH_GNTR"/>
    <property type="match status" value="1"/>
</dbReference>
<dbReference type="AlphaFoldDB" id="A0A4R1MJH9"/>
<evidence type="ECO:0000256" key="1">
    <source>
        <dbReference type="ARBA" id="ARBA00001933"/>
    </source>
</evidence>
<dbReference type="InterPro" id="IPR015421">
    <property type="entry name" value="PyrdxlP-dep_Trfase_major"/>
</dbReference>
<keyword evidence="13" id="KW-1185">Reference proteome</keyword>
<evidence type="ECO:0000256" key="2">
    <source>
        <dbReference type="ARBA" id="ARBA00005384"/>
    </source>
</evidence>
<dbReference type="InterPro" id="IPR015424">
    <property type="entry name" value="PyrdxlP-dep_Trfase"/>
</dbReference>
<dbReference type="Pfam" id="PF00155">
    <property type="entry name" value="Aminotran_1_2"/>
    <property type="match status" value="1"/>
</dbReference>
<comment type="similarity">
    <text evidence="2">In the C-terminal section; belongs to the class-I pyridoxal-phosphate-dependent aminotransferase family.</text>
</comment>
<evidence type="ECO:0000313" key="13">
    <source>
        <dbReference type="Proteomes" id="UP000294545"/>
    </source>
</evidence>
<dbReference type="EMBL" id="SMGQ01000013">
    <property type="protein sequence ID" value="TCK92595.1"/>
    <property type="molecule type" value="Genomic_DNA"/>
</dbReference>
<dbReference type="Pfam" id="PF00392">
    <property type="entry name" value="GntR"/>
    <property type="match status" value="1"/>
</dbReference>
<dbReference type="Gene3D" id="1.10.10.10">
    <property type="entry name" value="Winged helix-like DNA-binding domain superfamily/Winged helix DNA-binding domain"/>
    <property type="match status" value="1"/>
</dbReference>
<dbReference type="GO" id="GO:0003677">
    <property type="term" value="F:DNA binding"/>
    <property type="evidence" value="ECO:0007669"/>
    <property type="project" value="UniProtKB-KW"/>
</dbReference>
<dbReference type="InterPro" id="IPR015422">
    <property type="entry name" value="PyrdxlP-dep_Trfase_small"/>
</dbReference>
<dbReference type="SMART" id="SM00345">
    <property type="entry name" value="HTH_GNTR"/>
    <property type="match status" value="1"/>
</dbReference>
<dbReference type="Gene3D" id="3.40.640.10">
    <property type="entry name" value="Type I PLP-dependent aspartate aminotransferase-like (Major domain)"/>
    <property type="match status" value="1"/>
</dbReference>
<dbReference type="InterPro" id="IPR036388">
    <property type="entry name" value="WH-like_DNA-bd_sf"/>
</dbReference>
<feature type="domain" description="HTH gntR-type" evidence="11">
    <location>
        <begin position="11"/>
        <end position="79"/>
    </location>
</feature>
<organism evidence="12 13">
    <name type="scientific">Natranaerovirga hydrolytica</name>
    <dbReference type="NCBI Taxonomy" id="680378"/>
    <lineage>
        <taxon>Bacteria</taxon>
        <taxon>Bacillati</taxon>
        <taxon>Bacillota</taxon>
        <taxon>Clostridia</taxon>
        <taxon>Lachnospirales</taxon>
        <taxon>Natranaerovirgaceae</taxon>
        <taxon>Natranaerovirga</taxon>
    </lineage>
</organism>
<proteinExistence type="inferred from homology"/>